<evidence type="ECO:0008006" key="9">
    <source>
        <dbReference type="Google" id="ProtNLM"/>
    </source>
</evidence>
<keyword evidence="5 7" id="KW-1133">Transmembrane helix</keyword>
<evidence type="ECO:0000256" key="2">
    <source>
        <dbReference type="ARBA" id="ARBA00022448"/>
    </source>
</evidence>
<feature type="transmembrane region" description="Helical" evidence="7">
    <location>
        <begin position="83"/>
        <end position="103"/>
    </location>
</feature>
<comment type="subcellular location">
    <subcellularLocation>
        <location evidence="1">Cell membrane</location>
        <topology evidence="1">Multi-pass membrane protein</topology>
    </subcellularLocation>
</comment>
<dbReference type="PANTHER" id="PTHR23513:SF6">
    <property type="entry name" value="MAJOR FACILITATOR SUPERFAMILY ASSOCIATED DOMAIN-CONTAINING PROTEIN"/>
    <property type="match status" value="1"/>
</dbReference>
<dbReference type="EMBL" id="UINC01135691">
    <property type="protein sequence ID" value="SVD19990.1"/>
    <property type="molecule type" value="Genomic_DNA"/>
</dbReference>
<evidence type="ECO:0000313" key="8">
    <source>
        <dbReference type="EMBL" id="SVD19990.1"/>
    </source>
</evidence>
<name>A0A382TCY4_9ZZZZ</name>
<organism evidence="8">
    <name type="scientific">marine metagenome</name>
    <dbReference type="NCBI Taxonomy" id="408172"/>
    <lineage>
        <taxon>unclassified sequences</taxon>
        <taxon>metagenomes</taxon>
        <taxon>ecological metagenomes</taxon>
    </lineage>
</organism>
<evidence type="ECO:0000256" key="7">
    <source>
        <dbReference type="SAM" id="Phobius"/>
    </source>
</evidence>
<feature type="transmembrane region" description="Helical" evidence="7">
    <location>
        <begin position="56"/>
        <end position="77"/>
    </location>
</feature>
<dbReference type="AlphaFoldDB" id="A0A382TCY4"/>
<proteinExistence type="predicted"/>
<dbReference type="Gene3D" id="1.20.1250.20">
    <property type="entry name" value="MFS general substrate transporter like domains"/>
    <property type="match status" value="1"/>
</dbReference>
<dbReference type="GO" id="GO:0005886">
    <property type="term" value="C:plasma membrane"/>
    <property type="evidence" value="ECO:0007669"/>
    <property type="project" value="UniProtKB-SubCell"/>
</dbReference>
<evidence type="ECO:0000256" key="6">
    <source>
        <dbReference type="ARBA" id="ARBA00023136"/>
    </source>
</evidence>
<feature type="non-terminal residue" evidence="8">
    <location>
        <position position="1"/>
    </location>
</feature>
<feature type="transmembrane region" description="Helical" evidence="7">
    <location>
        <begin position="143"/>
        <end position="162"/>
    </location>
</feature>
<dbReference type="PANTHER" id="PTHR23513">
    <property type="entry name" value="INTEGRAL MEMBRANE EFFLUX PROTEIN-RELATED"/>
    <property type="match status" value="1"/>
</dbReference>
<gene>
    <name evidence="8" type="ORF">METZ01_LOCUS372844</name>
</gene>
<dbReference type="InterPro" id="IPR010290">
    <property type="entry name" value="TM_effector"/>
</dbReference>
<protein>
    <recommendedName>
        <fullName evidence="9">Major facilitator superfamily (MFS) profile domain-containing protein</fullName>
    </recommendedName>
</protein>
<feature type="transmembrane region" description="Helical" evidence="7">
    <location>
        <begin position="24"/>
        <end position="44"/>
    </location>
</feature>
<evidence type="ECO:0000256" key="3">
    <source>
        <dbReference type="ARBA" id="ARBA00022475"/>
    </source>
</evidence>
<evidence type="ECO:0000256" key="5">
    <source>
        <dbReference type="ARBA" id="ARBA00022989"/>
    </source>
</evidence>
<reference evidence="8" key="1">
    <citation type="submission" date="2018-05" db="EMBL/GenBank/DDBJ databases">
        <authorList>
            <person name="Lanie J.A."/>
            <person name="Ng W.-L."/>
            <person name="Kazmierczak K.M."/>
            <person name="Andrzejewski T.M."/>
            <person name="Davidsen T.M."/>
            <person name="Wayne K.J."/>
            <person name="Tettelin H."/>
            <person name="Glass J.I."/>
            <person name="Rusch D."/>
            <person name="Podicherti R."/>
            <person name="Tsui H.-C.T."/>
            <person name="Winkler M.E."/>
        </authorList>
    </citation>
    <scope>NUCLEOTIDE SEQUENCE</scope>
</reference>
<accession>A0A382TCY4</accession>
<keyword evidence="2" id="KW-0813">Transport</keyword>
<keyword evidence="6 7" id="KW-0472">Membrane</keyword>
<sequence>FTGWPLHSSLMPVFARDVLVRDSAGLGMLMAAFGIGSLIGSTGLASVRDLQHAGKLLILSVFVWHGLMFFFAASHSFYMSMGILLFIGAAFSSSQVSMLTVILRTTMPEFRGRIMGLRQLAIYSFTFGSMNSGFIASNWSASLAANFNGAVGIGLTAILALLSPKLRRA</sequence>
<dbReference type="SUPFAM" id="SSF103473">
    <property type="entry name" value="MFS general substrate transporter"/>
    <property type="match status" value="1"/>
</dbReference>
<keyword evidence="3" id="KW-1003">Cell membrane</keyword>
<dbReference type="InterPro" id="IPR036259">
    <property type="entry name" value="MFS_trans_sf"/>
</dbReference>
<feature type="transmembrane region" description="Helical" evidence="7">
    <location>
        <begin position="115"/>
        <end position="137"/>
    </location>
</feature>
<dbReference type="Pfam" id="PF05977">
    <property type="entry name" value="MFS_3"/>
    <property type="match status" value="1"/>
</dbReference>
<keyword evidence="4 7" id="KW-0812">Transmembrane</keyword>
<evidence type="ECO:0000256" key="4">
    <source>
        <dbReference type="ARBA" id="ARBA00022692"/>
    </source>
</evidence>
<evidence type="ECO:0000256" key="1">
    <source>
        <dbReference type="ARBA" id="ARBA00004651"/>
    </source>
</evidence>